<dbReference type="Gene3D" id="3.40.47.10">
    <property type="match status" value="1"/>
</dbReference>
<comment type="caution">
    <text evidence="9">The sequence shown here is derived from an EMBL/GenBank/DDBJ whole genome shotgun (WGS) entry which is preliminary data.</text>
</comment>
<evidence type="ECO:0000313" key="10">
    <source>
        <dbReference type="Proteomes" id="UP001552594"/>
    </source>
</evidence>
<dbReference type="Pfam" id="PF02801">
    <property type="entry name" value="Ketoacyl-synt_C"/>
    <property type="match status" value="1"/>
</dbReference>
<dbReference type="Pfam" id="PF00550">
    <property type="entry name" value="PP-binding"/>
    <property type="match status" value="2"/>
</dbReference>
<dbReference type="SUPFAM" id="SSF53901">
    <property type="entry name" value="Thiolase-like"/>
    <property type="match status" value="1"/>
</dbReference>
<sequence>MVSNLTGELATAEELCTPEYWVRHVREAVRFADGIGALAGQGVTTFIELGPDGVLSALGQDSADALFVPVLRTDRPEAFTLTAAVAEAYARGAAVDWQRFFAGRGGRLVDLPTYAFQRERYWPDAAPLGGRADQVDAADAAFWDAVERADVSAVAGALEAGAAEQASLTAVLPVLSSWRKRHRSRYLADSWRYRITWRTVADVPGPVLTGTWLVVLPEGLEDHAWVSGCVPALTAHGARVLPVVVGAAASERAMLAERIAELIAGTDGPVSGVVSLLALAEEPYAPVPGVSSGLAGTLALVQVLGDAGVGAPLWCLTTGAVSTGRSDRPAHPVQAQLWGLGRVAALEHPNRWGGLVDLPETPDERSMARLVATLAEPADEDQLAVRASGVFVRRLTRAPRVAAGAAPWRPRGTVLVTGGTGALGAEVARWLARQGAGHLLLTSRRGPAAEGAAQLREELAEFGVEVTVAACDAADREALAGLLASIPAEQPLTAVIHAAGVLDDGVLAGQSAERFAEVLRSKVDAARNLHQLTAGQELSAFVLFSSIAGTVGNAGQANYAAANAYLDALAEQRRADGLPATSIAWGPWAGAGMAAAENLTGDGLRRIGLSAMDREPALDALRQAVESGAALTAVADIDWSRFAGVFTAARPSALLADLPEARRHTTDMDRADADASQQWRSRIVALPEEEREPALLELVREQVALVLGHAASAAVPADKAFKETGFDSLTAVQLRNRLTAGTGLALPATLVFDYPTPAALARFLLAELAGSAAVAELAPQVAATEAEPIAIVGMACRFPGRVASPEELWRLIADGSDAISGFPTDRGWDLERLYHPDPDHQGTSYVRDGGFVHDVARFDAEFFGISPREALAMDPQQRLLLETSWEVLERAGIDPSSLKGSRTGVFAGISNQDYGVLTGASSDAAEGYIGTGNAGSVLSGRVAYTFGFEGPAVTIDTACSSSLVALHLAAQALRQGECSMALAGGVTVLSTPGLFIEFSRQRGLSPDGRCKAFAADADGTGWGEGIGMLLVERLSDAERHGHPVLAVLRGSAINQDGASNGLTAPNGPSQQRVIRQALANARLTSSDIDAVEAHGTGTSLGDPIEAQALLATYGQDRDPGQPLWLGSVKSNIGHTQAAAGVAGVIKMVMAMHHGELPRTLHVDEPSPHIDWSTGAMALLTETVAWPRTQRPRRAGVSSFGISGTNAHVIIEEAAGNRLPASADPHLASAPQLRPTAWLLSAASKAALRDQAARLLERMSTEPAPSVRDVAHALVSSRTALEHRAAVVAQDRDDFLLGLKTLAAGDSAPGLVQGTAGPGGKVVFVFPGQGAQWAGMARDLMAASEVFRDQLRACEEALAPFVDWSLLEVLGEAEGAPSLDRVDVVQPVLFAVMVSLAALWRSCGVHPDAVIGHSQGEIAAAAVAGALSLEDAARVVALRSQALVALAGRGGMMSVALPEAELGPWLAPWGDRLAVAALNGPGSVVLSGDPEALDGLHTELTAVGIRARRIPVDYASHSPQVESIRAELLELLAPITPVASRVPFHSTVTGERIDTTGLDATYWYTNLRQTVRFAPTARALLDSGHRVFIEISPHPVLAMGIQETLDEGDEPVPDGAVVGSLRRDQGGLDRFLTSLGEAYVRGTVVDWPAVFGGPNPGRVELPTYAFQRERFWPTPAAAPARAADPMEARFWAAVEKEDLAALADALRVGGADDRSALGAVLPVLSSWRRQSHELAILDGWRYRVDWQALPEPTPHAPSGTWLLLVPPGPAAQRTADALADLAPRTVRVPVTVDDADRAVLAERLRGVLPQGGAVEGVLSLLALDESAHPAHPELPLGQLLNLSLIQALGDLEVGAPLWFATRGAVQADRSDRVDSPLQALTWGLGRVMGLEHPKRWGGLVDLPELIDERVRTRLRGMLADPGDEDQLAIRASGVLGCRLVPASGTDAAPAARTWRPSGTVLITGGTGALGSQVARWLARGGADHLVLVSRAGRAAPDATALESELVELGARVTLAACDVGDRSALAELLAQIQREHPLTAVFHTAGVNRLSTLAELGHAELAEVVGAKVRGACHLDELLHDQPLDAFVLFSSIAGVWGSGEHAAYAAANAYLDGLAQQRRARGLAATSVAWGPWAERGMVADHVAGDTLDRRGLPLLPPKLAIEALQRLLDRDETYPVVADVDWERFAAAFTAARPSPLLSGVPQVRELLAAAATQDTDQDGTAQWRQRLTGLTASERKRTLVELVRGQVATVLGRGGAESVEVNRPFKDVGFDSLTSVELRNRLNEATGLRLPATAVFDYPTPTVLAEFLREQILGTEAEPSTSELPGDEAETRRVLTSIPLARLQEAGLLEALLKLAEAPEETPQPAAQDAAEAIDLLDVDALIRLALDNPDS</sequence>
<dbReference type="SMART" id="SM01294">
    <property type="entry name" value="PKS_PP_betabranch"/>
    <property type="match status" value="2"/>
</dbReference>
<accession>A0ABV3K7S5</accession>
<dbReference type="Gene3D" id="3.30.70.3290">
    <property type="match status" value="2"/>
</dbReference>
<dbReference type="Pfam" id="PF08659">
    <property type="entry name" value="KR"/>
    <property type="match status" value="2"/>
</dbReference>
<proteinExistence type="predicted"/>
<dbReference type="InterPro" id="IPR016036">
    <property type="entry name" value="Malonyl_transacylase_ACP-bd"/>
</dbReference>
<dbReference type="Pfam" id="PF00698">
    <property type="entry name" value="Acyl_transf_1"/>
    <property type="match status" value="1"/>
</dbReference>
<dbReference type="InterPro" id="IPR050091">
    <property type="entry name" value="PKS_NRPS_Biosynth_Enz"/>
</dbReference>
<reference evidence="9 10" key="1">
    <citation type="submission" date="2024-06" db="EMBL/GenBank/DDBJ databases">
        <title>The Natural Products Discovery Center: Release of the First 8490 Sequenced Strains for Exploring Actinobacteria Biosynthetic Diversity.</title>
        <authorList>
            <person name="Kalkreuter E."/>
            <person name="Kautsar S.A."/>
            <person name="Yang D."/>
            <person name="Bader C.D."/>
            <person name="Teijaro C.N."/>
            <person name="Fluegel L."/>
            <person name="Davis C.M."/>
            <person name="Simpson J.R."/>
            <person name="Lauterbach L."/>
            <person name="Steele A.D."/>
            <person name="Gui C."/>
            <person name="Meng S."/>
            <person name="Li G."/>
            <person name="Viehrig K."/>
            <person name="Ye F."/>
            <person name="Su P."/>
            <person name="Kiefer A.F."/>
            <person name="Nichols A."/>
            <person name="Cepeda A.J."/>
            <person name="Yan W."/>
            <person name="Fan B."/>
            <person name="Jiang Y."/>
            <person name="Adhikari A."/>
            <person name="Zheng C.-J."/>
            <person name="Schuster L."/>
            <person name="Cowan T.M."/>
            <person name="Smanski M.J."/>
            <person name="Chevrette M.G."/>
            <person name="De Carvalho L.P.S."/>
            <person name="Shen B."/>
        </authorList>
    </citation>
    <scope>NUCLEOTIDE SEQUENCE [LARGE SCALE GENOMIC DNA]</scope>
    <source>
        <strain evidence="9 10">NPDC052347</strain>
    </source>
</reference>
<dbReference type="Pfam" id="PF18369">
    <property type="entry name" value="PKS_DE"/>
    <property type="match status" value="2"/>
</dbReference>
<dbReference type="Pfam" id="PF00109">
    <property type="entry name" value="ketoacyl-synt"/>
    <property type="match status" value="1"/>
</dbReference>
<dbReference type="SUPFAM" id="SSF55048">
    <property type="entry name" value="Probable ACP-binding domain of malonyl-CoA ACP transacylase"/>
    <property type="match status" value="1"/>
</dbReference>
<dbReference type="SUPFAM" id="SSF52151">
    <property type="entry name" value="FabD/lysophospholipase-like"/>
    <property type="match status" value="2"/>
</dbReference>
<dbReference type="Gene3D" id="6.10.140.1830">
    <property type="match status" value="2"/>
</dbReference>
<evidence type="ECO:0000256" key="5">
    <source>
        <dbReference type="ARBA" id="ARBA00023268"/>
    </source>
</evidence>
<dbReference type="SUPFAM" id="SSF51735">
    <property type="entry name" value="NAD(P)-binding Rossmann-fold domains"/>
    <property type="match status" value="4"/>
</dbReference>
<dbReference type="PROSITE" id="PS00606">
    <property type="entry name" value="KS3_1"/>
    <property type="match status" value="1"/>
</dbReference>
<dbReference type="InterPro" id="IPR057326">
    <property type="entry name" value="KR_dom"/>
</dbReference>
<evidence type="ECO:0000259" key="8">
    <source>
        <dbReference type="PROSITE" id="PS52004"/>
    </source>
</evidence>
<dbReference type="SMART" id="SM00827">
    <property type="entry name" value="PKS_AT"/>
    <property type="match status" value="1"/>
</dbReference>
<dbReference type="Gene3D" id="3.40.366.10">
    <property type="entry name" value="Malonyl-Coenzyme A Acyl Carrier Protein, domain 2"/>
    <property type="match status" value="2"/>
</dbReference>
<evidence type="ECO:0000313" key="9">
    <source>
        <dbReference type="EMBL" id="MEV5510569.1"/>
    </source>
</evidence>
<dbReference type="SMART" id="SM00822">
    <property type="entry name" value="PKS_KR"/>
    <property type="match status" value="2"/>
</dbReference>
<dbReference type="CDD" id="cd08952">
    <property type="entry name" value="KR_1_SDR_x"/>
    <property type="match status" value="2"/>
</dbReference>
<dbReference type="InterPro" id="IPR018201">
    <property type="entry name" value="Ketoacyl_synth_AS"/>
</dbReference>
<dbReference type="PROSITE" id="PS00012">
    <property type="entry name" value="PHOSPHOPANTETHEINE"/>
    <property type="match status" value="2"/>
</dbReference>
<dbReference type="Gene3D" id="1.10.1200.10">
    <property type="entry name" value="ACP-like"/>
    <property type="match status" value="2"/>
</dbReference>
<dbReference type="NCBIfam" id="NF045894">
    <property type="entry name" value="PKS_plus_SDR"/>
    <property type="match status" value="1"/>
</dbReference>
<feature type="domain" description="Carrier" evidence="7">
    <location>
        <begin position="2239"/>
        <end position="2314"/>
    </location>
</feature>
<dbReference type="PANTHER" id="PTHR43775">
    <property type="entry name" value="FATTY ACID SYNTHASE"/>
    <property type="match status" value="1"/>
</dbReference>
<feature type="domain" description="Carrier" evidence="7">
    <location>
        <begin position="693"/>
        <end position="768"/>
    </location>
</feature>
<keyword evidence="5" id="KW-0511">Multifunctional enzyme</keyword>
<organism evidence="9 10">
    <name type="scientific">Streptomyces orinoci</name>
    <name type="common">Streptoverticillium orinoci</name>
    <dbReference type="NCBI Taxonomy" id="67339"/>
    <lineage>
        <taxon>Bacteria</taxon>
        <taxon>Bacillati</taxon>
        <taxon>Actinomycetota</taxon>
        <taxon>Actinomycetes</taxon>
        <taxon>Kitasatosporales</taxon>
        <taxon>Streptomycetaceae</taxon>
        <taxon>Streptomyces</taxon>
    </lineage>
</organism>
<evidence type="ECO:0000256" key="2">
    <source>
        <dbReference type="ARBA" id="ARBA00022553"/>
    </source>
</evidence>
<evidence type="ECO:0000256" key="6">
    <source>
        <dbReference type="ARBA" id="ARBA00023315"/>
    </source>
</evidence>
<evidence type="ECO:0000259" key="7">
    <source>
        <dbReference type="PROSITE" id="PS50075"/>
    </source>
</evidence>
<keyword evidence="4" id="KW-0045">Antibiotic biosynthesis</keyword>
<dbReference type="InterPro" id="IPR041618">
    <property type="entry name" value="PKS_DE"/>
</dbReference>
<keyword evidence="3" id="KW-0808">Transferase</keyword>
<dbReference type="InterPro" id="IPR020806">
    <property type="entry name" value="PKS_PP-bd"/>
</dbReference>
<gene>
    <name evidence="9" type="ORF">AB0L16_29795</name>
</gene>
<dbReference type="Proteomes" id="UP001552594">
    <property type="component" value="Unassembled WGS sequence"/>
</dbReference>
<dbReference type="EMBL" id="JBFAUK010000035">
    <property type="protein sequence ID" value="MEV5510569.1"/>
    <property type="molecule type" value="Genomic_DNA"/>
</dbReference>
<keyword evidence="1" id="KW-0596">Phosphopantetheine</keyword>
<dbReference type="InterPro" id="IPR016039">
    <property type="entry name" value="Thiolase-like"/>
</dbReference>
<dbReference type="InterPro" id="IPR036291">
    <property type="entry name" value="NAD(P)-bd_dom_sf"/>
</dbReference>
<dbReference type="SMART" id="SM00823">
    <property type="entry name" value="PKS_PP"/>
    <property type="match status" value="2"/>
</dbReference>
<dbReference type="InterPro" id="IPR009081">
    <property type="entry name" value="PP-bd_ACP"/>
</dbReference>
<dbReference type="InterPro" id="IPR001227">
    <property type="entry name" value="Ac_transferase_dom_sf"/>
</dbReference>
<dbReference type="InterPro" id="IPR014043">
    <property type="entry name" value="Acyl_transferase_dom"/>
</dbReference>
<dbReference type="CDD" id="cd00833">
    <property type="entry name" value="PKS"/>
    <property type="match status" value="1"/>
</dbReference>
<feature type="domain" description="Ketosynthase family 3 (KS3)" evidence="8">
    <location>
        <begin position="786"/>
        <end position="1212"/>
    </location>
</feature>
<name>A0ABV3K7S5_STRON</name>
<protein>
    <submittedName>
        <fullName evidence="9">Type I polyketide synthase</fullName>
    </submittedName>
</protein>
<dbReference type="InterPro" id="IPR014030">
    <property type="entry name" value="Ketoacyl_synth_N"/>
</dbReference>
<dbReference type="InterPro" id="IPR013968">
    <property type="entry name" value="PKS_KR"/>
</dbReference>
<keyword evidence="2" id="KW-0597">Phosphoprotein</keyword>
<dbReference type="InterPro" id="IPR006162">
    <property type="entry name" value="Ppantetheine_attach_site"/>
</dbReference>
<dbReference type="Pfam" id="PF16197">
    <property type="entry name" value="KAsynt_C_assoc"/>
    <property type="match status" value="1"/>
</dbReference>
<dbReference type="InterPro" id="IPR020841">
    <property type="entry name" value="PKS_Beta-ketoAc_synthase_dom"/>
</dbReference>
<dbReference type="InterPro" id="IPR016035">
    <property type="entry name" value="Acyl_Trfase/lysoPLipase"/>
</dbReference>
<dbReference type="SMART" id="SM00825">
    <property type="entry name" value="PKS_KS"/>
    <property type="match status" value="1"/>
</dbReference>
<keyword evidence="6" id="KW-0012">Acyltransferase</keyword>
<evidence type="ECO:0000256" key="4">
    <source>
        <dbReference type="ARBA" id="ARBA00023194"/>
    </source>
</evidence>
<dbReference type="InterPro" id="IPR036736">
    <property type="entry name" value="ACP-like_sf"/>
</dbReference>
<dbReference type="InterPro" id="IPR032821">
    <property type="entry name" value="PKS_assoc"/>
</dbReference>
<dbReference type="InterPro" id="IPR014031">
    <property type="entry name" value="Ketoacyl_synth_C"/>
</dbReference>
<dbReference type="Gene3D" id="3.40.50.720">
    <property type="entry name" value="NAD(P)-binding Rossmann-like Domain"/>
    <property type="match status" value="2"/>
</dbReference>
<keyword evidence="10" id="KW-1185">Reference proteome</keyword>
<dbReference type="SUPFAM" id="SSF47336">
    <property type="entry name" value="ACP-like"/>
    <property type="match status" value="2"/>
</dbReference>
<dbReference type="PROSITE" id="PS52004">
    <property type="entry name" value="KS3_2"/>
    <property type="match status" value="1"/>
</dbReference>
<dbReference type="PROSITE" id="PS50075">
    <property type="entry name" value="CARRIER"/>
    <property type="match status" value="2"/>
</dbReference>
<evidence type="ECO:0000256" key="1">
    <source>
        <dbReference type="ARBA" id="ARBA00022450"/>
    </source>
</evidence>
<dbReference type="PANTHER" id="PTHR43775:SF51">
    <property type="entry name" value="INACTIVE PHENOLPHTHIOCEROL SYNTHESIS POLYKETIDE SYNTHASE TYPE I PKS1-RELATED"/>
    <property type="match status" value="1"/>
</dbReference>
<evidence type="ECO:0000256" key="3">
    <source>
        <dbReference type="ARBA" id="ARBA00022679"/>
    </source>
</evidence>